<dbReference type="SUPFAM" id="SSF47912">
    <property type="entry name" value="Wiscott-Aldrich syndrome protein, WASP, C-terminal domain"/>
    <property type="match status" value="1"/>
</dbReference>
<dbReference type="Proteomes" id="UP001222932">
    <property type="component" value="Unassembled WGS sequence"/>
</dbReference>
<feature type="compositionally biased region" description="Pro residues" evidence="5">
    <location>
        <begin position="240"/>
        <end position="254"/>
    </location>
</feature>
<organism evidence="8 9">
    <name type="scientific">Cutaneotrichosporon spelunceum</name>
    <dbReference type="NCBI Taxonomy" id="1672016"/>
    <lineage>
        <taxon>Eukaryota</taxon>
        <taxon>Fungi</taxon>
        <taxon>Dikarya</taxon>
        <taxon>Basidiomycota</taxon>
        <taxon>Agaricomycotina</taxon>
        <taxon>Tremellomycetes</taxon>
        <taxon>Trichosporonales</taxon>
        <taxon>Trichosporonaceae</taxon>
        <taxon>Cutaneotrichosporon</taxon>
    </lineage>
</organism>
<comment type="subcellular location">
    <subcellularLocation>
        <location evidence="1">Cytoplasm</location>
        <location evidence="1">Cytoskeleton</location>
    </subcellularLocation>
</comment>
<dbReference type="InterPro" id="IPR011026">
    <property type="entry name" value="WAS_C"/>
</dbReference>
<keyword evidence="4" id="KW-0206">Cytoskeleton</keyword>
<sequence>MAPSGLLSQEDKAKVKKAIPASSSTNKIITAAVARVYYAKPNSWNYGGATGALAFVADKAKGGLWFRVVDLSSDRGVIWEHELPNEIEYNTDKPFFHTWESEDATIAFVFASEHEAHELYKKVANRSKYAHKVNRRDDGQGGDKEKKSFAQRIKGRLDKSLISGPKDGSFKHVAHMGFDSEKGFTSSGVDPSWQILLEQLSMRGVSEADIKNNENFIKDYVESQGGIENALAMTAAQPIPGQPKPKRGPPPPPTSRRKPAPSAPPPRAPPSEAPAPTPPAPPPARQVPVPTPSPPPPPAPPVRLATPVAAPPPSTTTTSAPSPSGPLDTLCAASASTPSPPGGVLPQPLHPLRLHPLLPDAVLPRHLLRLRLLHPLDVALRPPLLRHRPRLQPQLQPPPLFHRPTGQSVHKLKKVDDSDKRISPMAAGGAAVAGVAGGAALASAASPQDGGGLASSLAAALAQRKQDLGDSDEEDESDSDWD</sequence>
<dbReference type="CDD" id="cd00132">
    <property type="entry name" value="CRIB"/>
    <property type="match status" value="1"/>
</dbReference>
<dbReference type="InterPro" id="IPR000697">
    <property type="entry name" value="WH1/EVH1_dom"/>
</dbReference>
<gene>
    <name evidence="8" type="ORF">CspeluHIS016_0504590</name>
</gene>
<dbReference type="PROSITE" id="PS50108">
    <property type="entry name" value="CRIB"/>
    <property type="match status" value="1"/>
</dbReference>
<evidence type="ECO:0000256" key="2">
    <source>
        <dbReference type="ARBA" id="ARBA00022490"/>
    </source>
</evidence>
<dbReference type="SMART" id="SM00461">
    <property type="entry name" value="WH1"/>
    <property type="match status" value="1"/>
</dbReference>
<name>A0AAD3TX00_9TREE</name>
<dbReference type="SUPFAM" id="SSF50729">
    <property type="entry name" value="PH domain-like"/>
    <property type="match status" value="1"/>
</dbReference>
<evidence type="ECO:0000256" key="4">
    <source>
        <dbReference type="ARBA" id="ARBA00023212"/>
    </source>
</evidence>
<protein>
    <recommendedName>
        <fullName evidence="10">WH1-domain-containing protein</fullName>
    </recommendedName>
</protein>
<dbReference type="Pfam" id="PF00786">
    <property type="entry name" value="PBD"/>
    <property type="match status" value="1"/>
</dbReference>
<evidence type="ECO:0000259" key="7">
    <source>
        <dbReference type="PROSITE" id="PS50229"/>
    </source>
</evidence>
<evidence type="ECO:0000256" key="1">
    <source>
        <dbReference type="ARBA" id="ARBA00004245"/>
    </source>
</evidence>
<dbReference type="PROSITE" id="PS50229">
    <property type="entry name" value="WH1"/>
    <property type="match status" value="1"/>
</dbReference>
<proteinExistence type="predicted"/>
<dbReference type="InterPro" id="IPR000095">
    <property type="entry name" value="CRIB_dom"/>
</dbReference>
<dbReference type="Gene3D" id="2.30.29.30">
    <property type="entry name" value="Pleckstrin-homology domain (PH domain)/Phosphotyrosine-binding domain (PTB)"/>
    <property type="match status" value="1"/>
</dbReference>
<evidence type="ECO:0008006" key="10">
    <source>
        <dbReference type="Google" id="ProtNLM"/>
    </source>
</evidence>
<feature type="domain" description="WH1" evidence="7">
    <location>
        <begin position="21"/>
        <end position="130"/>
    </location>
</feature>
<dbReference type="PRINTS" id="PR01218">
    <property type="entry name" value="PSTLEXTENSIN"/>
</dbReference>
<evidence type="ECO:0000259" key="6">
    <source>
        <dbReference type="PROSITE" id="PS50108"/>
    </source>
</evidence>
<reference evidence="8" key="1">
    <citation type="journal article" date="2023" name="BMC Genomics">
        <title>Chromosome-level genome assemblies of Cutaneotrichosporon spp. (Trichosporonales, Basidiomycota) reveal imbalanced evolution between nucleotide sequences and chromosome synteny.</title>
        <authorList>
            <person name="Kobayashi Y."/>
            <person name="Kayamori A."/>
            <person name="Aoki K."/>
            <person name="Shiwa Y."/>
            <person name="Matsutani M."/>
            <person name="Fujita N."/>
            <person name="Sugita T."/>
            <person name="Iwasaki W."/>
            <person name="Tanaka N."/>
            <person name="Takashima M."/>
        </authorList>
    </citation>
    <scope>NUCLEOTIDE SEQUENCE</scope>
    <source>
        <strain evidence="8">HIS016</strain>
    </source>
</reference>
<evidence type="ECO:0000256" key="3">
    <source>
        <dbReference type="ARBA" id="ARBA00022553"/>
    </source>
</evidence>
<feature type="region of interest" description="Disordered" evidence="5">
    <location>
        <begin position="235"/>
        <end position="344"/>
    </location>
</feature>
<feature type="compositionally biased region" description="Pro residues" evidence="5">
    <location>
        <begin position="261"/>
        <end position="301"/>
    </location>
</feature>
<evidence type="ECO:0000256" key="5">
    <source>
        <dbReference type="SAM" id="MobiDB-lite"/>
    </source>
</evidence>
<evidence type="ECO:0000313" key="9">
    <source>
        <dbReference type="Proteomes" id="UP001222932"/>
    </source>
</evidence>
<dbReference type="GO" id="GO:0005856">
    <property type="term" value="C:cytoskeleton"/>
    <property type="evidence" value="ECO:0007669"/>
    <property type="project" value="UniProtKB-SubCell"/>
</dbReference>
<dbReference type="InterPro" id="IPR011993">
    <property type="entry name" value="PH-like_dom_sf"/>
</dbReference>
<feature type="compositionally biased region" description="Acidic residues" evidence="5">
    <location>
        <begin position="469"/>
        <end position="482"/>
    </location>
</feature>
<feature type="region of interest" description="Disordered" evidence="5">
    <location>
        <begin position="389"/>
        <end position="416"/>
    </location>
</feature>
<dbReference type="SMART" id="SM00285">
    <property type="entry name" value="PBD"/>
    <property type="match status" value="1"/>
</dbReference>
<dbReference type="InterPro" id="IPR036936">
    <property type="entry name" value="CRIB_dom_sf"/>
</dbReference>
<dbReference type="Gene3D" id="3.90.810.10">
    <property type="entry name" value="CRIB domain"/>
    <property type="match status" value="1"/>
</dbReference>
<feature type="region of interest" description="Disordered" evidence="5">
    <location>
        <begin position="440"/>
        <end position="482"/>
    </location>
</feature>
<dbReference type="AlphaFoldDB" id="A0AAD3TX00"/>
<dbReference type="CDD" id="cd01205">
    <property type="entry name" value="EVH1_WASP-like"/>
    <property type="match status" value="1"/>
</dbReference>
<comment type="caution">
    <text evidence="8">The sequence shown here is derived from an EMBL/GenBank/DDBJ whole genome shotgun (WGS) entry which is preliminary data.</text>
</comment>
<keyword evidence="9" id="KW-1185">Reference proteome</keyword>
<feature type="domain" description="CRIB" evidence="6">
    <location>
        <begin position="162"/>
        <end position="177"/>
    </location>
</feature>
<dbReference type="FunFam" id="3.90.810.10:FF:000010">
    <property type="entry name" value="Related to Neural Wiskott-Aldrich syndrome protein"/>
    <property type="match status" value="1"/>
</dbReference>
<reference evidence="8" key="2">
    <citation type="submission" date="2023-06" db="EMBL/GenBank/DDBJ databases">
        <authorList>
            <person name="Kobayashi Y."/>
            <person name="Kayamori A."/>
            <person name="Aoki K."/>
            <person name="Shiwa Y."/>
            <person name="Fujita N."/>
            <person name="Sugita T."/>
            <person name="Iwasaki W."/>
            <person name="Tanaka N."/>
            <person name="Takashima M."/>
        </authorList>
    </citation>
    <scope>NUCLEOTIDE SEQUENCE</scope>
    <source>
        <strain evidence="8">HIS016</strain>
    </source>
</reference>
<dbReference type="EMBL" id="BTCM01000005">
    <property type="protein sequence ID" value="GMK58427.1"/>
    <property type="molecule type" value="Genomic_DNA"/>
</dbReference>
<dbReference type="Pfam" id="PF00568">
    <property type="entry name" value="WH1"/>
    <property type="match status" value="1"/>
</dbReference>
<accession>A0AAD3TX00</accession>
<keyword evidence="2" id="KW-0963">Cytoplasm</keyword>
<evidence type="ECO:0000313" key="8">
    <source>
        <dbReference type="EMBL" id="GMK58427.1"/>
    </source>
</evidence>
<dbReference type="InterPro" id="IPR033927">
    <property type="entry name" value="WASPfam_EVH1"/>
</dbReference>
<dbReference type="InterPro" id="IPR003882">
    <property type="entry name" value="Pistil_extensin"/>
</dbReference>
<keyword evidence="3" id="KW-0597">Phosphoprotein</keyword>
<dbReference type="GO" id="GO:0007015">
    <property type="term" value="P:actin filament organization"/>
    <property type="evidence" value="ECO:0007669"/>
    <property type="project" value="InterPro"/>
</dbReference>